<keyword evidence="9" id="KW-0547">Nucleotide-binding</keyword>
<feature type="transmembrane region" description="Helical" evidence="15">
    <location>
        <begin position="251"/>
        <end position="270"/>
    </location>
</feature>
<dbReference type="GO" id="GO:0004798">
    <property type="term" value="F:dTMP kinase activity"/>
    <property type="evidence" value="ECO:0007669"/>
    <property type="project" value="UniProtKB-EC"/>
</dbReference>
<evidence type="ECO:0000256" key="5">
    <source>
        <dbReference type="ARBA" id="ARBA00022475"/>
    </source>
</evidence>
<feature type="transmembrane region" description="Helical" evidence="15">
    <location>
        <begin position="282"/>
        <end position="302"/>
    </location>
</feature>
<feature type="transmembrane region" description="Helical" evidence="15">
    <location>
        <begin position="156"/>
        <end position="184"/>
    </location>
</feature>
<evidence type="ECO:0000256" key="13">
    <source>
        <dbReference type="ARBA" id="ARBA00023136"/>
    </source>
</evidence>
<gene>
    <name evidence="17" type="ORF">UFOPK3820_00681</name>
</gene>
<evidence type="ECO:0000256" key="3">
    <source>
        <dbReference type="ARBA" id="ARBA00012980"/>
    </source>
</evidence>
<name>A0A6J5Z4N3_9ZZZZ</name>
<keyword evidence="12 15" id="KW-1133">Transmembrane helix</keyword>
<dbReference type="Gene3D" id="3.40.50.300">
    <property type="entry name" value="P-loop containing nucleotide triphosphate hydrolases"/>
    <property type="match status" value="1"/>
</dbReference>
<evidence type="ECO:0000256" key="8">
    <source>
        <dbReference type="ARBA" id="ARBA00022727"/>
    </source>
</evidence>
<dbReference type="Pfam" id="PF02223">
    <property type="entry name" value="Thymidylate_kin"/>
    <property type="match status" value="1"/>
</dbReference>
<dbReference type="InterPro" id="IPR036259">
    <property type="entry name" value="MFS_trans_sf"/>
</dbReference>
<keyword evidence="6" id="KW-0808">Transferase</keyword>
<evidence type="ECO:0000313" key="17">
    <source>
        <dbReference type="EMBL" id="CAB4337424.1"/>
    </source>
</evidence>
<evidence type="ECO:0000256" key="9">
    <source>
        <dbReference type="ARBA" id="ARBA00022741"/>
    </source>
</evidence>
<dbReference type="GO" id="GO:0005524">
    <property type="term" value="F:ATP binding"/>
    <property type="evidence" value="ECO:0007669"/>
    <property type="project" value="UniProtKB-KW"/>
</dbReference>
<dbReference type="InterPro" id="IPR010290">
    <property type="entry name" value="TM_effector"/>
</dbReference>
<dbReference type="NCBIfam" id="TIGR00041">
    <property type="entry name" value="DTMP_kinase"/>
    <property type="match status" value="1"/>
</dbReference>
<comment type="subcellular location">
    <subcellularLocation>
        <location evidence="1">Cell membrane</location>
        <topology evidence="1">Multi-pass membrane protein</topology>
    </subcellularLocation>
</comment>
<keyword evidence="7 15" id="KW-0812">Transmembrane</keyword>
<evidence type="ECO:0000256" key="2">
    <source>
        <dbReference type="ARBA" id="ARBA00009776"/>
    </source>
</evidence>
<dbReference type="GO" id="GO:0006233">
    <property type="term" value="P:dTDP biosynthetic process"/>
    <property type="evidence" value="ECO:0007669"/>
    <property type="project" value="InterPro"/>
</dbReference>
<evidence type="ECO:0000256" key="14">
    <source>
        <dbReference type="ARBA" id="ARBA00048743"/>
    </source>
</evidence>
<evidence type="ECO:0000256" key="1">
    <source>
        <dbReference type="ARBA" id="ARBA00004651"/>
    </source>
</evidence>
<dbReference type="AlphaFoldDB" id="A0A6J5Z4N3"/>
<evidence type="ECO:0000256" key="11">
    <source>
        <dbReference type="ARBA" id="ARBA00022840"/>
    </source>
</evidence>
<comment type="catalytic activity">
    <reaction evidence="14">
        <text>dTMP + ATP = dTDP + ADP</text>
        <dbReference type="Rhea" id="RHEA:13517"/>
        <dbReference type="ChEBI" id="CHEBI:30616"/>
        <dbReference type="ChEBI" id="CHEBI:58369"/>
        <dbReference type="ChEBI" id="CHEBI:63528"/>
        <dbReference type="ChEBI" id="CHEBI:456216"/>
        <dbReference type="EC" id="2.7.4.9"/>
    </reaction>
</comment>
<evidence type="ECO:0000256" key="15">
    <source>
        <dbReference type="SAM" id="Phobius"/>
    </source>
</evidence>
<dbReference type="InterPro" id="IPR018095">
    <property type="entry name" value="Thymidylate_kin_CS"/>
</dbReference>
<proteinExistence type="inferred from homology"/>
<dbReference type="CDD" id="cd06173">
    <property type="entry name" value="MFS_MefA_like"/>
    <property type="match status" value="1"/>
</dbReference>
<feature type="transmembrane region" description="Helical" evidence="15">
    <location>
        <begin position="314"/>
        <end position="333"/>
    </location>
</feature>
<evidence type="ECO:0000256" key="10">
    <source>
        <dbReference type="ARBA" id="ARBA00022777"/>
    </source>
</evidence>
<dbReference type="SUPFAM" id="SSF103473">
    <property type="entry name" value="MFS general substrate transporter"/>
    <property type="match status" value="1"/>
</dbReference>
<accession>A0A6J5Z4N3</accession>
<feature type="transmembrane region" description="Helical" evidence="15">
    <location>
        <begin position="63"/>
        <end position="87"/>
    </location>
</feature>
<feature type="transmembrane region" description="Helical" evidence="15">
    <location>
        <begin position="415"/>
        <end position="434"/>
    </location>
</feature>
<dbReference type="CDD" id="cd01672">
    <property type="entry name" value="TMPK"/>
    <property type="match status" value="1"/>
</dbReference>
<dbReference type="EMBL" id="CAESAB010000021">
    <property type="protein sequence ID" value="CAB4337424.1"/>
    <property type="molecule type" value="Genomic_DNA"/>
</dbReference>
<evidence type="ECO:0000256" key="6">
    <source>
        <dbReference type="ARBA" id="ARBA00022679"/>
    </source>
</evidence>
<organism evidence="17">
    <name type="scientific">freshwater metagenome</name>
    <dbReference type="NCBI Taxonomy" id="449393"/>
    <lineage>
        <taxon>unclassified sequences</taxon>
        <taxon>metagenomes</taxon>
        <taxon>ecological metagenomes</taxon>
    </lineage>
</organism>
<evidence type="ECO:0000259" key="16">
    <source>
        <dbReference type="Pfam" id="PF02223"/>
    </source>
</evidence>
<dbReference type="InterPro" id="IPR039430">
    <property type="entry name" value="Thymidylate_kin-like_dom"/>
</dbReference>
<keyword evidence="4" id="KW-0813">Transport</keyword>
<dbReference type="PANTHER" id="PTHR43266">
    <property type="entry name" value="MACROLIDE-EFFLUX PROTEIN"/>
    <property type="match status" value="1"/>
</dbReference>
<keyword evidence="8" id="KW-0545">Nucleotide biosynthesis</keyword>
<feature type="transmembrane region" description="Helical" evidence="15">
    <location>
        <begin position="339"/>
        <end position="360"/>
    </location>
</feature>
<keyword evidence="10" id="KW-0418">Kinase</keyword>
<feature type="domain" description="Thymidylate kinase-like" evidence="16">
    <location>
        <begin position="472"/>
        <end position="658"/>
    </location>
</feature>
<dbReference type="SUPFAM" id="SSF52540">
    <property type="entry name" value="P-loop containing nucleoside triphosphate hydrolases"/>
    <property type="match status" value="1"/>
</dbReference>
<evidence type="ECO:0000256" key="4">
    <source>
        <dbReference type="ARBA" id="ARBA00022448"/>
    </source>
</evidence>
<feature type="transmembrane region" description="Helical" evidence="15">
    <location>
        <begin position="32"/>
        <end position="51"/>
    </location>
</feature>
<dbReference type="HAMAP" id="MF_00165">
    <property type="entry name" value="Thymidylate_kinase"/>
    <property type="match status" value="1"/>
</dbReference>
<dbReference type="FunFam" id="3.40.50.300:FF:000225">
    <property type="entry name" value="Thymidylate kinase"/>
    <property type="match status" value="1"/>
</dbReference>
<dbReference type="Gene3D" id="1.20.1250.20">
    <property type="entry name" value="MFS general substrate transporter like domains"/>
    <property type="match status" value="2"/>
</dbReference>
<sequence>MPASLPNPAAPKQDETRSVLAIPAFRKLWNSMMFSSLGDWLGLLATTALAAQLSGGSYATANFAIAGVFIARLLPAVFLGPIAGVIADRFDRRRLMVTVDILRGALYISIPIVNTYFWLYAAMILVECLTLFWSPAKEASVPNLVPREKLENANQVSLLAAYGTAPIAAILFSVLTLVSGAIAAVSPLLPSSSVDIALYINALSFFFAAWTIRGLKEIPKGAAAKKDADENVGQSLIHGWKSVSQSRIIRGLILGMVGAFSAAGAVIGLARTFVGDLGGGDAAYGVLFGAVFTGLAIGIAFGPKVFAQFSRRRLFGASLSIAGVFLVLLAAISNLTLSIFIVIILGAFSGITWVTGFTMLGMEVHDEVRGRVFAFVQSLIRITLVAVLAIAPIIAATIGEHRYEFQNVKLDYNGAQITMLIAGLIAVLIGSLSYRQMRDRPTVSLWSDVVAALQGELGSITGAPTKGIFIAFEGGEGTGKSTQSQLLAKWLEQEDEIVVLSREPGGTDLGKDLRKILLGHETGAISPRAEALLYAADRAHHVYSVIRPGLDRGDVVITDRYFDSSAAYQGAGRVLNPSEVARISRWATESLYPTLTILIDVSATIGLARLKSHDRLEAEPIDFHERVRQEFLQIAMMDPERYFVVDGTQSVEEIHTQIIARVAELPALKRNAQGPQGKKILRPIRIATNAVSRAANATKSASQKKKK</sequence>
<dbReference type="GO" id="GO:0005886">
    <property type="term" value="C:plasma membrane"/>
    <property type="evidence" value="ECO:0007669"/>
    <property type="project" value="UniProtKB-SubCell"/>
</dbReference>
<dbReference type="EC" id="2.7.4.9" evidence="3"/>
<comment type="similarity">
    <text evidence="2">Belongs to the thymidylate kinase family.</text>
</comment>
<dbReference type="PANTHER" id="PTHR43266:SF2">
    <property type="entry name" value="MAJOR FACILITATOR SUPERFAMILY (MFS) PROFILE DOMAIN-CONTAINING PROTEIN"/>
    <property type="match status" value="1"/>
</dbReference>
<keyword evidence="5" id="KW-1003">Cell membrane</keyword>
<dbReference type="Pfam" id="PF05977">
    <property type="entry name" value="MFS_3"/>
    <property type="match status" value="1"/>
</dbReference>
<reference evidence="17" key="1">
    <citation type="submission" date="2020-05" db="EMBL/GenBank/DDBJ databases">
        <authorList>
            <person name="Chiriac C."/>
            <person name="Salcher M."/>
            <person name="Ghai R."/>
            <person name="Kavagutti S V."/>
        </authorList>
    </citation>
    <scope>NUCLEOTIDE SEQUENCE</scope>
</reference>
<keyword evidence="13 15" id="KW-0472">Membrane</keyword>
<feature type="transmembrane region" description="Helical" evidence="15">
    <location>
        <begin position="372"/>
        <end position="395"/>
    </location>
</feature>
<evidence type="ECO:0000256" key="7">
    <source>
        <dbReference type="ARBA" id="ARBA00022692"/>
    </source>
</evidence>
<feature type="transmembrane region" description="Helical" evidence="15">
    <location>
        <begin position="116"/>
        <end position="135"/>
    </location>
</feature>
<protein>
    <recommendedName>
        <fullName evidence="3">dTMP kinase</fullName>
        <ecNumber evidence="3">2.7.4.9</ecNumber>
    </recommendedName>
</protein>
<dbReference type="InterPro" id="IPR018094">
    <property type="entry name" value="Thymidylate_kinase"/>
</dbReference>
<feature type="transmembrane region" description="Helical" evidence="15">
    <location>
        <begin position="196"/>
        <end position="215"/>
    </location>
</feature>
<evidence type="ECO:0000256" key="12">
    <source>
        <dbReference type="ARBA" id="ARBA00022989"/>
    </source>
</evidence>
<dbReference type="PROSITE" id="PS01331">
    <property type="entry name" value="THYMIDYLATE_KINASE"/>
    <property type="match status" value="1"/>
</dbReference>
<keyword evidence="11" id="KW-0067">ATP-binding</keyword>
<dbReference type="InterPro" id="IPR027417">
    <property type="entry name" value="P-loop_NTPase"/>
</dbReference>